<dbReference type="Proteomes" id="UP000036756">
    <property type="component" value="Unassembled WGS sequence"/>
</dbReference>
<accession>A0A0J8G2G3</accession>
<proteinExistence type="predicted"/>
<evidence type="ECO:0008006" key="4">
    <source>
        <dbReference type="Google" id="ProtNLM"/>
    </source>
</evidence>
<sequence length="178" mass="20488">MKNYLKIIMKIIKVKFLSCYEYRIDFFTGIMSSLVVQVTNILFLYIIFDKIPRLNGWSLYETAILSFSVSLAIDFYKLIFSGLTYFPDYYVKRGHFDIILLKPINELLFLILEGMLFTKISGIIVDLIILFIGVSGAGFGIAEFFVLVLTSFIGSLVMGALLIIFCYISFLQQRFLQL</sequence>
<dbReference type="PATRIC" id="fig|1121307.3.peg.1546"/>
<evidence type="ECO:0000313" key="2">
    <source>
        <dbReference type="EMBL" id="KMT21921.1"/>
    </source>
</evidence>
<keyword evidence="3" id="KW-1185">Reference proteome</keyword>
<feature type="transmembrane region" description="Helical" evidence="1">
    <location>
        <begin position="63"/>
        <end position="86"/>
    </location>
</feature>
<keyword evidence="1" id="KW-1133">Transmembrane helix</keyword>
<dbReference type="OrthoDB" id="9788195at2"/>
<evidence type="ECO:0000313" key="3">
    <source>
        <dbReference type="Proteomes" id="UP000036756"/>
    </source>
</evidence>
<reference evidence="2 3" key="1">
    <citation type="submission" date="2015-06" db="EMBL/GenBank/DDBJ databases">
        <title>Draft genome sequence of the purine-degrading Clostridium cylindrosporum HC-1 (DSM 605).</title>
        <authorList>
            <person name="Poehlein A."/>
            <person name="Schiel-Bengelsdorf B."/>
            <person name="Bengelsdorf F."/>
            <person name="Daniel R."/>
            <person name="Duerre P."/>
        </authorList>
    </citation>
    <scope>NUCLEOTIDE SEQUENCE [LARGE SCALE GENOMIC DNA]</scope>
    <source>
        <strain evidence="2 3">DSM 605</strain>
    </source>
</reference>
<dbReference type="STRING" id="1121307.CLCY_3c01920"/>
<evidence type="ECO:0000256" key="1">
    <source>
        <dbReference type="SAM" id="Phobius"/>
    </source>
</evidence>
<keyword evidence="1" id="KW-0472">Membrane</keyword>
<feature type="transmembrane region" description="Helical" evidence="1">
    <location>
        <begin position="107"/>
        <end position="132"/>
    </location>
</feature>
<dbReference type="Pfam" id="PF06182">
    <property type="entry name" value="ABC2_membrane_6"/>
    <property type="match status" value="1"/>
</dbReference>
<organism evidence="2 3">
    <name type="scientific">Clostridium cylindrosporum DSM 605</name>
    <dbReference type="NCBI Taxonomy" id="1121307"/>
    <lineage>
        <taxon>Bacteria</taxon>
        <taxon>Bacillati</taxon>
        <taxon>Bacillota</taxon>
        <taxon>Clostridia</taxon>
        <taxon>Eubacteriales</taxon>
        <taxon>Clostridiaceae</taxon>
        <taxon>Clostridium</taxon>
    </lineage>
</organism>
<comment type="caution">
    <text evidence="2">The sequence shown here is derived from an EMBL/GenBank/DDBJ whole genome shotgun (WGS) entry which is preliminary data.</text>
</comment>
<feature type="transmembrane region" description="Helical" evidence="1">
    <location>
        <begin position="26"/>
        <end position="48"/>
    </location>
</feature>
<name>A0A0J8G2G3_CLOCY</name>
<keyword evidence="1" id="KW-0812">Transmembrane</keyword>
<dbReference type="EMBL" id="LFVU01000026">
    <property type="protein sequence ID" value="KMT21921.1"/>
    <property type="molecule type" value="Genomic_DNA"/>
</dbReference>
<gene>
    <name evidence="2" type="ORF">CLCY_3c01920</name>
</gene>
<dbReference type="InterPro" id="IPR010390">
    <property type="entry name" value="ABC-2_transporter-like"/>
</dbReference>
<dbReference type="AlphaFoldDB" id="A0A0J8G2G3"/>
<feature type="transmembrane region" description="Helical" evidence="1">
    <location>
        <begin position="144"/>
        <end position="170"/>
    </location>
</feature>
<dbReference type="PANTHER" id="PTHR36833">
    <property type="entry name" value="SLR0610 PROTEIN-RELATED"/>
    <property type="match status" value="1"/>
</dbReference>
<protein>
    <recommendedName>
        <fullName evidence="4">ABC-2 family transporter protein</fullName>
    </recommendedName>
</protein>
<dbReference type="PANTHER" id="PTHR36833:SF1">
    <property type="entry name" value="INTEGRAL MEMBRANE TRANSPORT PROTEIN"/>
    <property type="match status" value="1"/>
</dbReference>